<evidence type="ECO:0000256" key="4">
    <source>
        <dbReference type="ARBA" id="ARBA00023274"/>
    </source>
</evidence>
<dbReference type="InterPro" id="IPR020930">
    <property type="entry name" value="Ribosomal_uL5_bac-type"/>
</dbReference>
<dbReference type="GO" id="GO:0008097">
    <property type="term" value="F:5S rRNA binding"/>
    <property type="evidence" value="ECO:0007669"/>
    <property type="project" value="InterPro"/>
</dbReference>
<keyword evidence="1 5" id="KW-0699">rRNA-binding</keyword>
<feature type="domain" description="Large ribosomal subunit protein bL25 L25" evidence="6">
    <location>
        <begin position="14"/>
        <end position="90"/>
    </location>
</feature>
<keyword evidence="3 5" id="KW-0689">Ribosomal protein</keyword>
<dbReference type="CDD" id="cd00495">
    <property type="entry name" value="Ribosomal_L25_TL5_CTC"/>
    <property type="match status" value="1"/>
</dbReference>
<dbReference type="SUPFAM" id="SSF50715">
    <property type="entry name" value="Ribosomal protein L25-like"/>
    <property type="match status" value="1"/>
</dbReference>
<name>K2FTH2_9BACT</name>
<comment type="subunit">
    <text evidence="5">Part of the 50S ribosomal subunit; part of the 5S rRNA/L5/L18/L25 subcomplex. Contacts the 5S rRNA. Binds to the 5S rRNA independently of L5 and L18.</text>
</comment>
<keyword evidence="2 5" id="KW-0694">RNA-binding</keyword>
<dbReference type="InterPro" id="IPR011035">
    <property type="entry name" value="Ribosomal_bL25/Gln-tRNA_synth"/>
</dbReference>
<reference evidence="8" key="1">
    <citation type="journal article" date="2012" name="Science">
        <title>Fermentation, hydrogen, and sulfur metabolism in multiple uncultivated bacterial phyla.</title>
        <authorList>
            <person name="Wrighton K.C."/>
            <person name="Thomas B.C."/>
            <person name="Sharon I."/>
            <person name="Miller C.S."/>
            <person name="Castelle C.J."/>
            <person name="VerBerkmoes N.C."/>
            <person name="Wilkins M.J."/>
            <person name="Hettich R.L."/>
            <person name="Lipton M.S."/>
            <person name="Williams K.H."/>
            <person name="Long P.E."/>
            <person name="Banfield J.F."/>
        </authorList>
    </citation>
    <scope>NUCLEOTIDE SEQUENCE [LARGE SCALE GENOMIC DNA]</scope>
</reference>
<dbReference type="NCBIfam" id="TIGR00731">
    <property type="entry name" value="bL25_bact_ctc"/>
    <property type="match status" value="1"/>
</dbReference>
<dbReference type="InterPro" id="IPR037121">
    <property type="entry name" value="Ribosomal_bL25_C"/>
</dbReference>
<comment type="caution">
    <text evidence="8">The sequence shown here is derived from an EMBL/GenBank/DDBJ whole genome shotgun (WGS) entry which is preliminary data.</text>
</comment>
<organism evidence="8">
    <name type="scientific">uncultured bacterium</name>
    <name type="common">gcode 4</name>
    <dbReference type="NCBI Taxonomy" id="1234023"/>
    <lineage>
        <taxon>Bacteria</taxon>
        <taxon>environmental samples</taxon>
    </lineage>
</organism>
<evidence type="ECO:0000256" key="5">
    <source>
        <dbReference type="HAMAP-Rule" id="MF_01334"/>
    </source>
</evidence>
<evidence type="ECO:0000256" key="2">
    <source>
        <dbReference type="ARBA" id="ARBA00022884"/>
    </source>
</evidence>
<protein>
    <recommendedName>
        <fullName evidence="5">Large ribosomal subunit protein bL25</fullName>
    </recommendedName>
    <alternativeName>
        <fullName evidence="5">General stress protein CTC</fullName>
    </alternativeName>
</protein>
<dbReference type="GO" id="GO:0022625">
    <property type="term" value="C:cytosolic large ribosomal subunit"/>
    <property type="evidence" value="ECO:0007669"/>
    <property type="project" value="TreeGrafter"/>
</dbReference>
<dbReference type="InterPro" id="IPR020057">
    <property type="entry name" value="Ribosomal_bL25_b-dom"/>
</dbReference>
<dbReference type="GO" id="GO:0003735">
    <property type="term" value="F:structural constituent of ribosome"/>
    <property type="evidence" value="ECO:0007669"/>
    <property type="project" value="InterPro"/>
</dbReference>
<evidence type="ECO:0000259" key="6">
    <source>
        <dbReference type="Pfam" id="PF01386"/>
    </source>
</evidence>
<dbReference type="Gene3D" id="2.170.120.20">
    <property type="entry name" value="Ribosomal protein L25, beta domain"/>
    <property type="match status" value="1"/>
</dbReference>
<comment type="similarity">
    <text evidence="5">Belongs to the bacterial ribosomal protein bL25 family. CTC subfamily.</text>
</comment>
<dbReference type="HAMAP" id="MF_01334">
    <property type="entry name" value="Ribosomal_bL25_CTC"/>
    <property type="match status" value="1"/>
</dbReference>
<dbReference type="InterPro" id="IPR029751">
    <property type="entry name" value="Ribosomal_L25_dom"/>
</dbReference>
<dbReference type="Pfam" id="PF14693">
    <property type="entry name" value="Ribosomal_TL5_C"/>
    <property type="match status" value="1"/>
</dbReference>
<feature type="domain" description="Large ribosomal subunit protein bL25 beta" evidence="7">
    <location>
        <begin position="98"/>
        <end position="181"/>
    </location>
</feature>
<dbReference type="Gene3D" id="2.40.240.10">
    <property type="entry name" value="Ribosomal Protein L25, Chain P"/>
    <property type="match status" value="1"/>
</dbReference>
<dbReference type="InterPro" id="IPR001021">
    <property type="entry name" value="Ribosomal_bL25_long"/>
</dbReference>
<evidence type="ECO:0000259" key="7">
    <source>
        <dbReference type="Pfam" id="PF14693"/>
    </source>
</evidence>
<evidence type="ECO:0000313" key="8">
    <source>
        <dbReference type="EMBL" id="EKE26168.1"/>
    </source>
</evidence>
<evidence type="ECO:0000256" key="3">
    <source>
        <dbReference type="ARBA" id="ARBA00022980"/>
    </source>
</evidence>
<proteinExistence type="inferred from homology"/>
<dbReference type="EMBL" id="AMFJ01000915">
    <property type="protein sequence ID" value="EKE26168.1"/>
    <property type="molecule type" value="Genomic_DNA"/>
</dbReference>
<dbReference type="PANTHER" id="PTHR33284">
    <property type="entry name" value="RIBOSOMAL PROTEIN L25/GLN-TRNA SYNTHETASE, ANTI-CODON-BINDING DOMAIN-CONTAINING PROTEIN"/>
    <property type="match status" value="1"/>
</dbReference>
<dbReference type="PANTHER" id="PTHR33284:SF1">
    <property type="entry name" value="RIBOSOMAL PROTEIN L25_GLN-TRNA SYNTHETASE, ANTI-CODON-BINDING DOMAIN-CONTAINING PROTEIN"/>
    <property type="match status" value="1"/>
</dbReference>
<dbReference type="Pfam" id="PF01386">
    <property type="entry name" value="Ribosomal_L25p"/>
    <property type="match status" value="1"/>
</dbReference>
<evidence type="ECO:0000256" key="1">
    <source>
        <dbReference type="ARBA" id="ARBA00022730"/>
    </source>
</evidence>
<keyword evidence="4 5" id="KW-0687">Ribonucleoprotein</keyword>
<dbReference type="GO" id="GO:0006412">
    <property type="term" value="P:translation"/>
    <property type="evidence" value="ECO:0007669"/>
    <property type="project" value="UniProtKB-UniRule"/>
</dbReference>
<sequence>MEKLSLQSFSRNLDEKLSDIRSNKQIPAVVYGHKFASKSVKVGYSEFLKLFRVGGFTHIVELTIDGKKQDVLVHDLQKHPITWDFQHIDFMVLTAWEKIHVNIPVHLIGNAPAIKEWWMVDQILCEVEVKCLPKDLVDNFEIDISNMLNIWDVLHISDIKIDTKKFEIHLPVDMPVVSILEVRWAKTEETWAPEAKEVPASEQKDAD</sequence>
<accession>K2FTH2</accession>
<gene>
    <name evidence="5" type="primary">rplY</name>
    <name evidence="5" type="synonym">ctc</name>
    <name evidence="8" type="ORF">ACD_4C00399G0001</name>
</gene>
<dbReference type="InterPro" id="IPR020056">
    <property type="entry name" value="Rbsml_bL25/Gln-tRNA_synth_N"/>
</dbReference>
<comment type="function">
    <text evidence="5">This is one of the proteins that binds to the 5S RNA in the ribosome where it forms part of the central protuberance.</text>
</comment>
<dbReference type="AlphaFoldDB" id="K2FTH2"/>